<sequence length="246" mass="27732">MLKRVLQIVLVISSFIGCKKQPSVELYESKTLKIEKINDKLYRHISYLQTNDFGMVPCNGLVYINNNEAIVFDTPANNSASKELIEIINKKNKIKAVVATHFHIDCLAGLNEFHKKKIKSYANNLTIALAKQPPNNLPQNGFDNKFQLTIGNETIILQFFGEGHTKDNIVAYLPSEKAMFGGCLVKSLSSTKGNLEDADTIKWSNTIKKIKREFIDLDIVVPGHGKTGGMELLDYTEKLFEYNNDF</sequence>
<evidence type="ECO:0000256" key="9">
    <source>
        <dbReference type="ARBA" id="ARBA00022764"/>
    </source>
</evidence>
<dbReference type="PANTHER" id="PTHR42951">
    <property type="entry name" value="METALLO-BETA-LACTAMASE DOMAIN-CONTAINING"/>
    <property type="match status" value="1"/>
</dbReference>
<dbReference type="Pfam" id="PF00753">
    <property type="entry name" value="Lactamase_B"/>
    <property type="match status" value="1"/>
</dbReference>
<evidence type="ECO:0000256" key="1">
    <source>
        <dbReference type="ARBA" id="ARBA00001526"/>
    </source>
</evidence>
<dbReference type="NCBIfam" id="NF033088">
    <property type="entry name" value="bla_subclass_B1"/>
    <property type="match status" value="1"/>
</dbReference>
<accession>A0A842IUX0</accession>
<name>A0A842IUX0_9FLAO</name>
<dbReference type="CDD" id="cd16302">
    <property type="entry name" value="CcrA-like_MBL-B1"/>
    <property type="match status" value="1"/>
</dbReference>
<keyword evidence="12" id="KW-0046">Antibiotic resistance</keyword>
<keyword evidence="10 14" id="KW-0378">Hydrolase</keyword>
<gene>
    <name evidence="14" type="primary">bla</name>
    <name evidence="14" type="ORF">H7F21_16810</name>
</gene>
<dbReference type="SUPFAM" id="SSF56281">
    <property type="entry name" value="Metallo-hydrolase/oxidoreductase"/>
    <property type="match status" value="1"/>
</dbReference>
<evidence type="ECO:0000256" key="4">
    <source>
        <dbReference type="ARBA" id="ARBA00005250"/>
    </source>
</evidence>
<dbReference type="InterPro" id="IPR050855">
    <property type="entry name" value="NDM-1-like"/>
</dbReference>
<keyword evidence="9" id="KW-0574">Periplasm</keyword>
<evidence type="ECO:0000256" key="5">
    <source>
        <dbReference type="ARBA" id="ARBA00011245"/>
    </source>
</evidence>
<protein>
    <recommendedName>
        <fullName evidence="6">beta-lactamase</fullName>
        <ecNumber evidence="6">3.5.2.6</ecNumber>
    </recommendedName>
</protein>
<dbReference type="EMBL" id="JACLCP010000007">
    <property type="protein sequence ID" value="MBC2846771.1"/>
    <property type="molecule type" value="Genomic_DNA"/>
</dbReference>
<dbReference type="AlphaFoldDB" id="A0A842IUX0"/>
<dbReference type="GO" id="GO:0008800">
    <property type="term" value="F:beta-lactamase activity"/>
    <property type="evidence" value="ECO:0007669"/>
    <property type="project" value="UniProtKB-EC"/>
</dbReference>
<evidence type="ECO:0000256" key="12">
    <source>
        <dbReference type="ARBA" id="ARBA00023251"/>
    </source>
</evidence>
<dbReference type="RefSeq" id="WP_185790479.1">
    <property type="nucleotide sequence ID" value="NZ_JACLCP010000007.1"/>
</dbReference>
<reference evidence="14" key="1">
    <citation type="submission" date="2020-08" db="EMBL/GenBank/DDBJ databases">
        <title>Winogradskyella ouciana sp. nov., isolated from the hadal seawater of the Mariana Trench.</title>
        <authorList>
            <person name="He X."/>
        </authorList>
    </citation>
    <scope>NUCLEOTIDE SEQUENCE [LARGE SCALE GENOMIC DNA]</scope>
    <source>
        <strain evidence="14">KCTC 52348</strain>
    </source>
</reference>
<dbReference type="InterPro" id="IPR036866">
    <property type="entry name" value="RibonucZ/Hydroxyglut_hydro"/>
</dbReference>
<evidence type="ECO:0000256" key="11">
    <source>
        <dbReference type="ARBA" id="ARBA00022833"/>
    </source>
</evidence>
<dbReference type="GO" id="GO:0017001">
    <property type="term" value="P:antibiotic catabolic process"/>
    <property type="evidence" value="ECO:0007669"/>
    <property type="project" value="UniProtKB-ARBA"/>
</dbReference>
<comment type="caution">
    <text evidence="14">The sequence shown here is derived from an EMBL/GenBank/DDBJ whole genome shotgun (WGS) entry which is preliminary data.</text>
</comment>
<keyword evidence="8" id="KW-0732">Signal</keyword>
<evidence type="ECO:0000256" key="3">
    <source>
        <dbReference type="ARBA" id="ARBA00004418"/>
    </source>
</evidence>
<comment type="subcellular location">
    <subcellularLocation>
        <location evidence="3">Periplasm</location>
    </subcellularLocation>
</comment>
<comment type="similarity">
    <text evidence="4">Belongs to the metallo-beta-lactamase superfamily. Class-B beta-lactamase family.</text>
</comment>
<keyword evidence="11" id="KW-0862">Zinc</keyword>
<dbReference type="Proteomes" id="UP000533900">
    <property type="component" value="Unassembled WGS sequence"/>
</dbReference>
<evidence type="ECO:0000313" key="15">
    <source>
        <dbReference type="Proteomes" id="UP000533900"/>
    </source>
</evidence>
<comment type="cofactor">
    <cofactor evidence="2">
        <name>Zn(2+)</name>
        <dbReference type="ChEBI" id="CHEBI:29105"/>
    </cofactor>
</comment>
<dbReference type="Gene3D" id="3.60.15.10">
    <property type="entry name" value="Ribonuclease Z/Hydroxyacylglutathione hydrolase-like"/>
    <property type="match status" value="1"/>
</dbReference>
<evidence type="ECO:0000256" key="10">
    <source>
        <dbReference type="ARBA" id="ARBA00022801"/>
    </source>
</evidence>
<evidence type="ECO:0000256" key="2">
    <source>
        <dbReference type="ARBA" id="ARBA00001947"/>
    </source>
</evidence>
<evidence type="ECO:0000313" key="14">
    <source>
        <dbReference type="EMBL" id="MBC2846771.1"/>
    </source>
</evidence>
<organism evidence="14 15">
    <name type="scientific">Winogradskyella flava</name>
    <dbReference type="NCBI Taxonomy" id="1884876"/>
    <lineage>
        <taxon>Bacteria</taxon>
        <taxon>Pseudomonadati</taxon>
        <taxon>Bacteroidota</taxon>
        <taxon>Flavobacteriia</taxon>
        <taxon>Flavobacteriales</taxon>
        <taxon>Flavobacteriaceae</taxon>
        <taxon>Winogradskyella</taxon>
    </lineage>
</organism>
<dbReference type="PANTHER" id="PTHR42951:SF4">
    <property type="entry name" value="ACYL-COENZYME A THIOESTERASE MBLAC2"/>
    <property type="match status" value="1"/>
</dbReference>
<keyword evidence="15" id="KW-1185">Reference proteome</keyword>
<dbReference type="InterPro" id="IPR058199">
    <property type="entry name" value="BlaB//VIM/IMP-1"/>
</dbReference>
<comment type="catalytic activity">
    <reaction evidence="1">
        <text>a beta-lactam + H2O = a substituted beta-amino acid</text>
        <dbReference type="Rhea" id="RHEA:20401"/>
        <dbReference type="ChEBI" id="CHEBI:15377"/>
        <dbReference type="ChEBI" id="CHEBI:35627"/>
        <dbReference type="ChEBI" id="CHEBI:140347"/>
        <dbReference type="EC" id="3.5.2.6"/>
    </reaction>
</comment>
<feature type="domain" description="Metallo-beta-lactamase" evidence="13">
    <location>
        <begin position="57"/>
        <end position="224"/>
    </location>
</feature>
<evidence type="ECO:0000259" key="13">
    <source>
        <dbReference type="SMART" id="SM00849"/>
    </source>
</evidence>
<dbReference type="SMART" id="SM00849">
    <property type="entry name" value="Lactamase_B"/>
    <property type="match status" value="1"/>
</dbReference>
<evidence type="ECO:0000256" key="8">
    <source>
        <dbReference type="ARBA" id="ARBA00022729"/>
    </source>
</evidence>
<dbReference type="PROSITE" id="PS51257">
    <property type="entry name" value="PROKAR_LIPOPROTEIN"/>
    <property type="match status" value="1"/>
</dbReference>
<comment type="subunit">
    <text evidence="5">Monomer.</text>
</comment>
<proteinExistence type="inferred from homology"/>
<dbReference type="EC" id="3.5.2.6" evidence="6"/>
<dbReference type="InterPro" id="IPR001279">
    <property type="entry name" value="Metallo-B-lactamas"/>
</dbReference>
<evidence type="ECO:0000256" key="7">
    <source>
        <dbReference type="ARBA" id="ARBA00022723"/>
    </source>
</evidence>
<evidence type="ECO:0000256" key="6">
    <source>
        <dbReference type="ARBA" id="ARBA00012865"/>
    </source>
</evidence>
<keyword evidence="7" id="KW-0479">Metal-binding</keyword>